<keyword evidence="3" id="KW-1185">Reference proteome</keyword>
<evidence type="ECO:0000313" key="2">
    <source>
        <dbReference type="EMBL" id="KAF7438934.1"/>
    </source>
</evidence>
<dbReference type="Proteomes" id="UP000600918">
    <property type="component" value="Unassembled WGS sequence"/>
</dbReference>
<accession>A0A834UH52</accession>
<feature type="chain" id="PRO_5032707881" evidence="1">
    <location>
        <begin position="22"/>
        <end position="151"/>
    </location>
</feature>
<keyword evidence="1" id="KW-0732">Signal</keyword>
<evidence type="ECO:0000313" key="3">
    <source>
        <dbReference type="Proteomes" id="UP000600918"/>
    </source>
</evidence>
<sequence length="151" mass="17339">MGLGTIFVLYVSFMLIYSDQADVIEERVEATVLAKPMEKAGLLPMSLTARKINERSECVTKIIPIPYTAYVHRVFMYMLEVKIKGKLTEEAFMNDRKEEYRAIVFKVRTVGGRDSVEFETTCRGATSEASRETWRPITKNAFTNGYRHEPI</sequence>
<name>A0A834UH52_VESPE</name>
<comment type="caution">
    <text evidence="2">The sequence shown here is derived from an EMBL/GenBank/DDBJ whole genome shotgun (WGS) entry which is preliminary data.</text>
</comment>
<organism evidence="2 3">
    <name type="scientific">Vespula pensylvanica</name>
    <name type="common">Western yellow jacket</name>
    <name type="synonym">Wasp</name>
    <dbReference type="NCBI Taxonomy" id="30213"/>
    <lineage>
        <taxon>Eukaryota</taxon>
        <taxon>Metazoa</taxon>
        <taxon>Ecdysozoa</taxon>
        <taxon>Arthropoda</taxon>
        <taxon>Hexapoda</taxon>
        <taxon>Insecta</taxon>
        <taxon>Pterygota</taxon>
        <taxon>Neoptera</taxon>
        <taxon>Endopterygota</taxon>
        <taxon>Hymenoptera</taxon>
        <taxon>Apocrita</taxon>
        <taxon>Aculeata</taxon>
        <taxon>Vespoidea</taxon>
        <taxon>Vespidae</taxon>
        <taxon>Vespinae</taxon>
        <taxon>Vespula</taxon>
    </lineage>
</organism>
<gene>
    <name evidence="2" type="ORF">H0235_001325</name>
</gene>
<proteinExistence type="predicted"/>
<feature type="signal peptide" evidence="1">
    <location>
        <begin position="1"/>
        <end position="21"/>
    </location>
</feature>
<reference evidence="2" key="1">
    <citation type="journal article" date="2020" name="G3 (Bethesda)">
        <title>High-Quality Assemblies for Three Invasive Social Wasps from the &lt;i&gt;Vespula&lt;/i&gt; Genus.</title>
        <authorList>
            <person name="Harrop T.W.R."/>
            <person name="Guhlin J."/>
            <person name="McLaughlin G.M."/>
            <person name="Permina E."/>
            <person name="Stockwell P."/>
            <person name="Gilligan J."/>
            <person name="Le Lec M.F."/>
            <person name="Gruber M.A.M."/>
            <person name="Quinn O."/>
            <person name="Lovegrove M."/>
            <person name="Duncan E.J."/>
            <person name="Remnant E.J."/>
            <person name="Van Eeckhoven J."/>
            <person name="Graham B."/>
            <person name="Knapp R.A."/>
            <person name="Langford K.W."/>
            <person name="Kronenberg Z."/>
            <person name="Press M.O."/>
            <person name="Eacker S.M."/>
            <person name="Wilson-Rankin E.E."/>
            <person name="Purcell J."/>
            <person name="Lester P.J."/>
            <person name="Dearden P.K."/>
        </authorList>
    </citation>
    <scope>NUCLEOTIDE SEQUENCE</scope>
    <source>
        <strain evidence="2">Volc-1</strain>
    </source>
</reference>
<dbReference type="EMBL" id="JACSDY010000001">
    <property type="protein sequence ID" value="KAF7438934.1"/>
    <property type="molecule type" value="Genomic_DNA"/>
</dbReference>
<dbReference type="AlphaFoldDB" id="A0A834UH52"/>
<evidence type="ECO:0000256" key="1">
    <source>
        <dbReference type="SAM" id="SignalP"/>
    </source>
</evidence>
<protein>
    <submittedName>
        <fullName evidence="2">Uncharacterized protein</fullName>
    </submittedName>
</protein>